<dbReference type="Proteomes" id="UP000774617">
    <property type="component" value="Unassembled WGS sequence"/>
</dbReference>
<dbReference type="SUPFAM" id="SSF81383">
    <property type="entry name" value="F-box domain"/>
    <property type="match status" value="1"/>
</dbReference>
<organism evidence="2 3">
    <name type="scientific">Macrophomina phaseolina</name>
    <dbReference type="NCBI Taxonomy" id="35725"/>
    <lineage>
        <taxon>Eukaryota</taxon>
        <taxon>Fungi</taxon>
        <taxon>Dikarya</taxon>
        <taxon>Ascomycota</taxon>
        <taxon>Pezizomycotina</taxon>
        <taxon>Dothideomycetes</taxon>
        <taxon>Dothideomycetes incertae sedis</taxon>
        <taxon>Botryosphaeriales</taxon>
        <taxon>Botryosphaeriaceae</taxon>
        <taxon>Macrophomina</taxon>
    </lineage>
</organism>
<reference evidence="2 3" key="1">
    <citation type="journal article" date="2021" name="Nat. Commun.">
        <title>Genetic determinants of endophytism in the Arabidopsis root mycobiome.</title>
        <authorList>
            <person name="Mesny F."/>
            <person name="Miyauchi S."/>
            <person name="Thiergart T."/>
            <person name="Pickel B."/>
            <person name="Atanasova L."/>
            <person name="Karlsson M."/>
            <person name="Huettel B."/>
            <person name="Barry K.W."/>
            <person name="Haridas S."/>
            <person name="Chen C."/>
            <person name="Bauer D."/>
            <person name="Andreopoulos W."/>
            <person name="Pangilinan J."/>
            <person name="LaButti K."/>
            <person name="Riley R."/>
            <person name="Lipzen A."/>
            <person name="Clum A."/>
            <person name="Drula E."/>
            <person name="Henrissat B."/>
            <person name="Kohler A."/>
            <person name="Grigoriev I.V."/>
            <person name="Martin F.M."/>
            <person name="Hacquard S."/>
        </authorList>
    </citation>
    <scope>NUCLEOTIDE SEQUENCE [LARGE SCALE GENOMIC DNA]</scope>
    <source>
        <strain evidence="2 3">MPI-SDFR-AT-0080</strain>
    </source>
</reference>
<dbReference type="Pfam" id="PF12937">
    <property type="entry name" value="F-box-like"/>
    <property type="match status" value="1"/>
</dbReference>
<proteinExistence type="predicted"/>
<comment type="caution">
    <text evidence="2">The sequence shown here is derived from an EMBL/GenBank/DDBJ whole genome shotgun (WGS) entry which is preliminary data.</text>
</comment>
<dbReference type="Gene3D" id="2.130.10.10">
    <property type="entry name" value="YVTN repeat-like/Quinoprotein amine dehydrogenase"/>
    <property type="match status" value="1"/>
</dbReference>
<keyword evidence="3" id="KW-1185">Reference proteome</keyword>
<name>A0ABQ8G1G3_9PEZI</name>
<gene>
    <name evidence="2" type="ORF">B0J12DRAFT_677710</name>
</gene>
<evidence type="ECO:0000259" key="1">
    <source>
        <dbReference type="PROSITE" id="PS50181"/>
    </source>
</evidence>
<dbReference type="SUPFAM" id="SSF50978">
    <property type="entry name" value="WD40 repeat-like"/>
    <property type="match status" value="1"/>
</dbReference>
<evidence type="ECO:0000313" key="2">
    <source>
        <dbReference type="EMBL" id="KAH7036690.1"/>
    </source>
</evidence>
<dbReference type="InterPro" id="IPR036322">
    <property type="entry name" value="WD40_repeat_dom_sf"/>
</dbReference>
<feature type="domain" description="F-box" evidence="1">
    <location>
        <begin position="2"/>
        <end position="48"/>
    </location>
</feature>
<sequence>MPPTLLDLPVELLSHALTFVSTAQDLRNLSLTCRKLHTYVDQEGWKIFLRNRFPSFPAVDQPARSIAHSLTTLSRNWDRKALIARYIEPSGSIVSLNTGEPLTEWKRPRGQTMGFQPSLDSYEELSDEFAYGRREILVWSAGTDLLVRAKESGPMTENLWNRCSPTDRNYYFDQYHHRASWFLFRIPGAFEGRDDITCVNVLRPAQRSASPHADAEQVILGTANGDLNLVTFTLNDPPAWRREIYNTDGRPVKAVHVSSSKHPLLAAAFSDSTLALYPVHKTAEMIDPISHAQKAPKTPSGCRIWSTRFLSPDTLAVGLGPSSEPVHVYGITPSGFSQDPIRKFGIDGTAWGALDRLDLNTSGERKQSSVYPICSLPLPHSDKDDPNVFLSGGYDGIVRVHDMRSPSAYESCYWDPTDDGAVYALQAIARERLLVGSSRHSMIKFFDMRVAGGRSFYYGHVGGASNQSRDGLIAGADPGEETGADWHNNRYGWNLFLNPRNQTRHNQRRNDRRSMNSPVYALTSPSPFSTTIYAGVENNVVQLDFTSIADRHPDPIYQHAMVRMGKNKAINIQKSWNPRGDILNLAAYEQSTHGAVRLRVQAGVGKYEGALEGWDERWRDSSDL</sequence>
<dbReference type="CDD" id="cd09917">
    <property type="entry name" value="F-box_SF"/>
    <property type="match status" value="1"/>
</dbReference>
<dbReference type="InterPro" id="IPR036047">
    <property type="entry name" value="F-box-like_dom_sf"/>
</dbReference>
<evidence type="ECO:0000313" key="3">
    <source>
        <dbReference type="Proteomes" id="UP000774617"/>
    </source>
</evidence>
<dbReference type="PROSITE" id="PS50181">
    <property type="entry name" value="FBOX"/>
    <property type="match status" value="1"/>
</dbReference>
<dbReference type="EMBL" id="JAGTJR010000034">
    <property type="protein sequence ID" value="KAH7036690.1"/>
    <property type="molecule type" value="Genomic_DNA"/>
</dbReference>
<protein>
    <recommendedName>
        <fullName evidence="1">F-box domain-containing protein</fullName>
    </recommendedName>
</protein>
<dbReference type="InterPro" id="IPR001810">
    <property type="entry name" value="F-box_dom"/>
</dbReference>
<accession>A0ABQ8G1G3</accession>
<dbReference type="InterPro" id="IPR015943">
    <property type="entry name" value="WD40/YVTN_repeat-like_dom_sf"/>
</dbReference>